<feature type="coiled-coil region" evidence="1">
    <location>
        <begin position="55"/>
        <end position="116"/>
    </location>
</feature>
<dbReference type="KEGG" id="spu:100893224"/>
<keyword evidence="1" id="KW-0175">Coiled coil</keyword>
<dbReference type="OMA" id="HSDYLMQ"/>
<evidence type="ECO:0000313" key="2">
    <source>
        <dbReference type="EnsemblMetazoa" id="XP_003729054"/>
    </source>
</evidence>
<organism evidence="2 3">
    <name type="scientific">Strongylocentrotus purpuratus</name>
    <name type="common">Purple sea urchin</name>
    <dbReference type="NCBI Taxonomy" id="7668"/>
    <lineage>
        <taxon>Eukaryota</taxon>
        <taxon>Metazoa</taxon>
        <taxon>Echinodermata</taxon>
        <taxon>Eleutherozoa</taxon>
        <taxon>Echinozoa</taxon>
        <taxon>Echinoidea</taxon>
        <taxon>Euechinoidea</taxon>
        <taxon>Echinacea</taxon>
        <taxon>Camarodonta</taxon>
        <taxon>Echinidea</taxon>
        <taxon>Strongylocentrotidae</taxon>
        <taxon>Strongylocentrotus</taxon>
    </lineage>
</organism>
<dbReference type="OrthoDB" id="5982311at2759"/>
<dbReference type="EnsemblMetazoa" id="XM_003729006">
    <property type="protein sequence ID" value="XP_003729054"/>
    <property type="gene ID" value="LOC100893224"/>
</dbReference>
<dbReference type="GeneID" id="100893224"/>
<keyword evidence="3" id="KW-1185">Reference proteome</keyword>
<evidence type="ECO:0000256" key="1">
    <source>
        <dbReference type="SAM" id="Coils"/>
    </source>
</evidence>
<name>A0A7M7GQU8_STRPU</name>
<accession>A0A7M7GQU8</accession>
<protein>
    <submittedName>
        <fullName evidence="2">Uncharacterized protein</fullName>
    </submittedName>
</protein>
<dbReference type="RefSeq" id="XP_003729054.2">
    <property type="nucleotide sequence ID" value="XM_003729006.3"/>
</dbReference>
<evidence type="ECO:0000313" key="3">
    <source>
        <dbReference type="Proteomes" id="UP000007110"/>
    </source>
</evidence>
<reference evidence="3" key="1">
    <citation type="submission" date="2015-02" db="EMBL/GenBank/DDBJ databases">
        <title>Genome sequencing for Strongylocentrotus purpuratus.</title>
        <authorList>
            <person name="Murali S."/>
            <person name="Liu Y."/>
            <person name="Vee V."/>
            <person name="English A."/>
            <person name="Wang M."/>
            <person name="Skinner E."/>
            <person name="Han Y."/>
            <person name="Muzny D.M."/>
            <person name="Worley K.C."/>
            <person name="Gibbs R.A."/>
        </authorList>
    </citation>
    <scope>NUCLEOTIDE SEQUENCE</scope>
</reference>
<dbReference type="InParanoid" id="A0A7M7GQU8"/>
<proteinExistence type="predicted"/>
<dbReference type="AlphaFoldDB" id="A0A7M7GQU8"/>
<dbReference type="Proteomes" id="UP000007110">
    <property type="component" value="Unassembled WGS sequence"/>
</dbReference>
<sequence length="331" mass="39422">MSTRSCRTKQNPRELLEQMLERTSLTTRRIAHVNVQDVGGAAYTRAHEAWRRDKEESIRKAVQETEERAARILRETLEKAMKKAADDKRDALEEARLEAEATAERVRSSRDQMESERFAKLTWAFKKEKEEALRKQWEECEKMRMKAVEDAIAETTRQLRKQFLVAKEFAVARALKIARFHFSYRLKKAIEATKEECNRLAAEEAAKAAKLHREETMRLNKIIHENERELRDEMQARNWVQTDFQDIQNDYRRFLDYTDGKYHSDYMLRLRKHGMKFDTNFDPIDEDAWVDIFPLPTYLHRYTRRSMVTPHDVTKDMNFAPPKTDQRTTKD</sequence>
<reference evidence="2" key="2">
    <citation type="submission" date="2021-01" db="UniProtKB">
        <authorList>
            <consortium name="EnsemblMetazoa"/>
        </authorList>
    </citation>
    <scope>IDENTIFICATION</scope>
</reference>